<dbReference type="SMART" id="SM00855">
    <property type="entry name" value="PGAM"/>
    <property type="match status" value="1"/>
</dbReference>
<protein>
    <recommendedName>
        <fullName evidence="3">Phosphoglycerate mutase</fullName>
    </recommendedName>
</protein>
<organism evidence="1 2">
    <name type="scientific">Tetrapisispora phaffii (strain ATCC 24235 / CBS 4417 / NBRC 1672 / NRRL Y-8282 / UCD 70-5)</name>
    <name type="common">Yeast</name>
    <name type="synonym">Fabospora phaffii</name>
    <dbReference type="NCBI Taxonomy" id="1071381"/>
    <lineage>
        <taxon>Eukaryota</taxon>
        <taxon>Fungi</taxon>
        <taxon>Dikarya</taxon>
        <taxon>Ascomycota</taxon>
        <taxon>Saccharomycotina</taxon>
        <taxon>Saccharomycetes</taxon>
        <taxon>Saccharomycetales</taxon>
        <taxon>Saccharomycetaceae</taxon>
        <taxon>Tetrapisispora</taxon>
    </lineage>
</organism>
<dbReference type="CDD" id="cd07067">
    <property type="entry name" value="HP_PGM_like"/>
    <property type="match status" value="1"/>
</dbReference>
<dbReference type="OrthoDB" id="496981at2759"/>
<dbReference type="RefSeq" id="XP_003686514.1">
    <property type="nucleotide sequence ID" value="XM_003686466.1"/>
</dbReference>
<accession>G8BW02</accession>
<dbReference type="GeneID" id="11535854"/>
<dbReference type="PANTHER" id="PTHR48100:SF1">
    <property type="entry name" value="HISTIDINE PHOSPHATASE FAMILY PROTEIN-RELATED"/>
    <property type="match status" value="1"/>
</dbReference>
<keyword evidence="2" id="KW-1185">Reference proteome</keyword>
<sequence length="298" mass="34520">MPFRALPSYFRGYHESESTGVDSSLVNHLELVKHINWKELYESIPVDNEQYNYKLVIFARHGQGYHNAAIERYGMPEWDSKWALLDGDEYGNWLDSRLTNVGREQVRTTGSTILSPIVNDLGMLPHKFFSSPMRRCLETFVESWNVCLRENSDIHCLTDVNDIEVNIYENIREILGRHPCDKRVNHSKAIKEYQPSKLPIGITVNWVYEPEYPEEDKLWTPTREKISDMDKRILNGLVQIFQQTTSADRFISVTCHSGVINSILRNIKHPRVDNLQTGNVVIAVVEIDKQKLGQHPLQ</sequence>
<dbReference type="AlphaFoldDB" id="G8BW02"/>
<dbReference type="Gene3D" id="3.40.50.1240">
    <property type="entry name" value="Phosphoglycerate mutase-like"/>
    <property type="match status" value="1"/>
</dbReference>
<gene>
    <name evidence="1" type="primary">TPHA0G02450</name>
    <name evidence="1" type="ordered locus">TPHA_0G02450</name>
</gene>
<reference evidence="1 2" key="1">
    <citation type="journal article" date="2011" name="Proc. Natl. Acad. Sci. U.S.A.">
        <title>Evolutionary erosion of yeast sex chromosomes by mating-type switching accidents.</title>
        <authorList>
            <person name="Gordon J.L."/>
            <person name="Armisen D."/>
            <person name="Proux-Wera E."/>
            <person name="Oheigeartaigh S.S."/>
            <person name="Byrne K.P."/>
            <person name="Wolfe K.H."/>
        </authorList>
    </citation>
    <scope>NUCLEOTIDE SEQUENCE [LARGE SCALE GENOMIC DNA]</scope>
    <source>
        <strain evidence="2">ATCC 24235 / CBS 4417 / NBRC 1672 / NRRL Y-8282 / UCD 70-5</strain>
    </source>
</reference>
<evidence type="ECO:0000313" key="2">
    <source>
        <dbReference type="Proteomes" id="UP000005666"/>
    </source>
</evidence>
<evidence type="ECO:0008006" key="3">
    <source>
        <dbReference type="Google" id="ProtNLM"/>
    </source>
</evidence>
<dbReference type="HOGENOM" id="CLU_039184_0_0_1"/>
<dbReference type="EMBL" id="HE612862">
    <property type="protein sequence ID" value="CCE64080.1"/>
    <property type="molecule type" value="Genomic_DNA"/>
</dbReference>
<proteinExistence type="predicted"/>
<dbReference type="OMA" id="NWVDARL"/>
<name>G8BW02_TETPH</name>
<dbReference type="InterPro" id="IPR013078">
    <property type="entry name" value="His_Pase_superF_clade-1"/>
</dbReference>
<dbReference type="KEGG" id="tpf:TPHA_0G02450"/>
<dbReference type="Proteomes" id="UP000005666">
    <property type="component" value="Chromosome 7"/>
</dbReference>
<dbReference type="InterPro" id="IPR029033">
    <property type="entry name" value="His_PPase_superfam"/>
</dbReference>
<dbReference type="eggNOG" id="KOG4754">
    <property type="taxonomic scope" value="Eukaryota"/>
</dbReference>
<dbReference type="SUPFAM" id="SSF53254">
    <property type="entry name" value="Phosphoglycerate mutase-like"/>
    <property type="match status" value="1"/>
</dbReference>
<dbReference type="GO" id="GO:0016791">
    <property type="term" value="F:phosphatase activity"/>
    <property type="evidence" value="ECO:0007669"/>
    <property type="project" value="TreeGrafter"/>
</dbReference>
<evidence type="ECO:0000313" key="1">
    <source>
        <dbReference type="EMBL" id="CCE64080.1"/>
    </source>
</evidence>
<dbReference type="GO" id="GO:0005777">
    <property type="term" value="C:peroxisome"/>
    <property type="evidence" value="ECO:0007669"/>
    <property type="project" value="EnsemblFungi"/>
</dbReference>
<dbReference type="InterPro" id="IPR050275">
    <property type="entry name" value="PGM_Phosphatase"/>
</dbReference>
<dbReference type="PANTHER" id="PTHR48100">
    <property type="entry name" value="BROAD-SPECIFICITY PHOSPHATASE YOR283W-RELATED"/>
    <property type="match status" value="1"/>
</dbReference>